<dbReference type="PRINTS" id="PR00045">
    <property type="entry name" value="SIGMA54FCT"/>
</dbReference>
<evidence type="ECO:0000256" key="4">
    <source>
        <dbReference type="ARBA" id="ARBA00022695"/>
    </source>
</evidence>
<evidence type="ECO:0000313" key="12">
    <source>
        <dbReference type="Proteomes" id="UP000184245"/>
    </source>
</evidence>
<dbReference type="AlphaFoldDB" id="A0A1M5C0R5"/>
<feature type="domain" description="RNA polymerase sigma factor 54 DNA-binding" evidence="9">
    <location>
        <begin position="288"/>
        <end position="443"/>
    </location>
</feature>
<dbReference type="GO" id="GO:0000428">
    <property type="term" value="C:DNA-directed RNA polymerase complex"/>
    <property type="evidence" value="ECO:0007669"/>
    <property type="project" value="UniProtKB-KW"/>
</dbReference>
<dbReference type="NCBIfam" id="TIGR02395">
    <property type="entry name" value="rpoN_sigma"/>
    <property type="match status" value="1"/>
</dbReference>
<feature type="domain" description="RNA polymerase sigma factor 54 core-binding" evidence="10">
    <location>
        <begin position="94"/>
        <end position="274"/>
    </location>
</feature>
<keyword evidence="5" id="KW-0805">Transcription regulation</keyword>
<dbReference type="Pfam" id="PF00309">
    <property type="entry name" value="Sigma54_AID"/>
    <property type="match status" value="1"/>
</dbReference>
<dbReference type="STRING" id="1122155.SAMN02745158_03913"/>
<evidence type="ECO:0000256" key="1">
    <source>
        <dbReference type="ARBA" id="ARBA00008798"/>
    </source>
</evidence>
<dbReference type="Pfam" id="PF04963">
    <property type="entry name" value="Sigma54_CBD"/>
    <property type="match status" value="1"/>
</dbReference>
<evidence type="ECO:0000259" key="10">
    <source>
        <dbReference type="Pfam" id="PF04963"/>
    </source>
</evidence>
<dbReference type="GO" id="GO:0001216">
    <property type="term" value="F:DNA-binding transcription activator activity"/>
    <property type="evidence" value="ECO:0007669"/>
    <property type="project" value="InterPro"/>
</dbReference>
<dbReference type="InterPro" id="IPR000394">
    <property type="entry name" value="RNA_pol_sigma_54"/>
</dbReference>
<evidence type="ECO:0000256" key="8">
    <source>
        <dbReference type="ARBA" id="ARBA00023163"/>
    </source>
</evidence>
<keyword evidence="4" id="KW-0548">Nucleotidyltransferase</keyword>
<dbReference type="PROSITE" id="PS00718">
    <property type="entry name" value="SIGMA54_2"/>
    <property type="match status" value="1"/>
</dbReference>
<sequence length="447" mass="51465">MKLGNKLEVGQSQTLSANQVQSLNILAYTNQELDEFLTNEYLENPILDCVSNKEEEMLTNVEQLYEKGISYKDHYMEWEDEEIQRKNDIAAKPADELKSLLLMQMDKKKYTSGEWKLIQYLIECLDEDGFFPYEPEEIADASGFSRESVEACLRELKDLEPAGVFSRDIGECLLKQIEAEGLDDGNLSAIIRDYMPEIMKGHIGEVSRKLKLTTAEVKKYIHVIGGLNPRPLMNVQRESPEYIIPDVIITRQHNQWEIRLNDGWMGEYRYNEYYIRMMREAKDPELAAYFKEKLERARFIVNCVEQRRSTIIRIVEAVLELQKDYFENRGQLQPMSMSDVAKKVDMHVSTVSRAVKGKYLQYRNVVLMKELFTGAVGTKEGAGEMSADGVKSRIAQLIGKEKSEETLSDSRIAEILKAEGTDISRRTVAKYRAELGIPDSRQRAYVN</sequence>
<dbReference type="Pfam" id="PF04552">
    <property type="entry name" value="Sigma54_DBD"/>
    <property type="match status" value="1"/>
</dbReference>
<keyword evidence="6" id="KW-0731">Sigma factor</keyword>
<dbReference type="Proteomes" id="UP000184245">
    <property type="component" value="Unassembled WGS sequence"/>
</dbReference>
<keyword evidence="2" id="KW-0240">DNA-directed RNA polymerase</keyword>
<dbReference type="Gene3D" id="1.10.10.60">
    <property type="entry name" value="Homeodomain-like"/>
    <property type="match status" value="1"/>
</dbReference>
<organism evidence="11 12">
    <name type="scientific">Lactonifactor longoviformis DSM 17459</name>
    <dbReference type="NCBI Taxonomy" id="1122155"/>
    <lineage>
        <taxon>Bacteria</taxon>
        <taxon>Bacillati</taxon>
        <taxon>Bacillota</taxon>
        <taxon>Clostridia</taxon>
        <taxon>Eubacteriales</taxon>
        <taxon>Clostridiaceae</taxon>
        <taxon>Lactonifactor</taxon>
    </lineage>
</organism>
<evidence type="ECO:0000256" key="7">
    <source>
        <dbReference type="ARBA" id="ARBA00023125"/>
    </source>
</evidence>
<dbReference type="PROSITE" id="PS50044">
    <property type="entry name" value="SIGMA54_3"/>
    <property type="match status" value="1"/>
</dbReference>
<comment type="similarity">
    <text evidence="1">Belongs to the sigma-54 factor family.</text>
</comment>
<dbReference type="PANTHER" id="PTHR32248">
    <property type="entry name" value="RNA POLYMERASE SIGMA-54 FACTOR"/>
    <property type="match status" value="1"/>
</dbReference>
<name>A0A1M5C0R5_9CLOT</name>
<evidence type="ECO:0000256" key="3">
    <source>
        <dbReference type="ARBA" id="ARBA00022679"/>
    </source>
</evidence>
<dbReference type="InterPro" id="IPR007634">
    <property type="entry name" value="RNA_pol_sigma_54_DNA-bd"/>
</dbReference>
<evidence type="ECO:0000256" key="2">
    <source>
        <dbReference type="ARBA" id="ARBA00022478"/>
    </source>
</evidence>
<evidence type="ECO:0000313" key="11">
    <source>
        <dbReference type="EMBL" id="SHF48291.1"/>
    </source>
</evidence>
<accession>A0A1M5C0R5</accession>
<keyword evidence="8" id="KW-0804">Transcription</keyword>
<keyword evidence="12" id="KW-1185">Reference proteome</keyword>
<evidence type="ECO:0000256" key="5">
    <source>
        <dbReference type="ARBA" id="ARBA00023015"/>
    </source>
</evidence>
<reference evidence="11 12" key="1">
    <citation type="submission" date="2016-11" db="EMBL/GenBank/DDBJ databases">
        <authorList>
            <person name="Jaros S."/>
            <person name="Januszkiewicz K."/>
            <person name="Wedrychowicz H."/>
        </authorList>
    </citation>
    <scope>NUCLEOTIDE SEQUENCE [LARGE SCALE GENOMIC DNA]</scope>
    <source>
        <strain evidence="11 12">DSM 17459</strain>
    </source>
</reference>
<keyword evidence="3" id="KW-0808">Transferase</keyword>
<dbReference type="Gene3D" id="1.10.10.1330">
    <property type="entry name" value="RNA polymerase sigma-54 factor, core-binding domain"/>
    <property type="match status" value="1"/>
</dbReference>
<protein>
    <submittedName>
        <fullName evidence="11">RNA polymerase, sigma 54 subunit, RpoN/SigL</fullName>
    </submittedName>
</protein>
<dbReference type="EMBL" id="FQVI01000032">
    <property type="protein sequence ID" value="SHF48291.1"/>
    <property type="molecule type" value="Genomic_DNA"/>
</dbReference>
<evidence type="ECO:0000256" key="6">
    <source>
        <dbReference type="ARBA" id="ARBA00023082"/>
    </source>
</evidence>
<dbReference type="PANTHER" id="PTHR32248:SF4">
    <property type="entry name" value="RNA POLYMERASE SIGMA-54 FACTOR"/>
    <property type="match status" value="1"/>
</dbReference>
<dbReference type="GO" id="GO:0016987">
    <property type="term" value="F:sigma factor activity"/>
    <property type="evidence" value="ECO:0007669"/>
    <property type="project" value="UniProtKB-KW"/>
</dbReference>
<dbReference type="GO" id="GO:0006352">
    <property type="term" value="P:DNA-templated transcription initiation"/>
    <property type="evidence" value="ECO:0007669"/>
    <property type="project" value="InterPro"/>
</dbReference>
<dbReference type="InterPro" id="IPR038709">
    <property type="entry name" value="RpoN_core-bd_sf"/>
</dbReference>
<dbReference type="InterPro" id="IPR007046">
    <property type="entry name" value="RNA_pol_sigma_54_core-bd"/>
</dbReference>
<keyword evidence="7" id="KW-0238">DNA-binding</keyword>
<dbReference type="GO" id="GO:0003677">
    <property type="term" value="F:DNA binding"/>
    <property type="evidence" value="ECO:0007669"/>
    <property type="project" value="UniProtKB-KW"/>
</dbReference>
<proteinExistence type="inferred from homology"/>
<evidence type="ECO:0000259" key="9">
    <source>
        <dbReference type="Pfam" id="PF04552"/>
    </source>
</evidence>
<gene>
    <name evidence="11" type="ORF">SAMN02745158_03913</name>
</gene>
<dbReference type="PIRSF" id="PIRSF000774">
    <property type="entry name" value="RpoN"/>
    <property type="match status" value="1"/>
</dbReference>
<dbReference type="GO" id="GO:0016779">
    <property type="term" value="F:nucleotidyltransferase activity"/>
    <property type="evidence" value="ECO:0007669"/>
    <property type="project" value="UniProtKB-KW"/>
</dbReference>
<dbReference type="OrthoDB" id="9814402at2"/>
<dbReference type="RefSeq" id="WP_072854458.1">
    <property type="nucleotide sequence ID" value="NZ_FQVI01000032.1"/>
</dbReference>
<dbReference type="PROSITE" id="PS00717">
    <property type="entry name" value="SIGMA54_1"/>
    <property type="match status" value="1"/>
</dbReference>